<dbReference type="Proteomes" id="UP000228886">
    <property type="component" value="Unassembled WGS sequence"/>
</dbReference>
<sequence length="521" mass="59485">MRAKKSRLIILIFILSFFILFIFAKCIFTPARIAKLVAPRLAKVLGIPLTLEKIKIKNSFIQLEGIKIQEPRFSLKVKNLLLQPGLLDLIRKRKIKTILLENPILQIIPATGKESVRKRSEFSKEINEGDLPQSIKIVKGEIIFLREKERIEISDLTAEINEISSVLPWNWKIKGSSGDTHFSFAGKINPLKKEGPADLQLVFETLPIPSSRKTPFAFLQGKVRLSGKTRERLNLYGDLRITSSKANRGKIKIVGYLKNKTSFNGKIDLKKINLAIPDYPFFENFNGSFEIVKNSIMESPITLEKIDYHQLEFYNIKGRVSYERDEDSLKIKDFTYHLCQGKGKGNLEIKELLSGKNRYLFSTEISDFNLENFCQSYKEAGLISGILECRFKMKGTKEIFPEISASFFTVKKPEVKQTISFRAIEKISFLTGSSFIKKRLTDYPYRKLAGSFQIKDGYFTLRGDIKKGGKQYLLLGPFFGQSINILIDPKQNTISLNDLKMRLKRVLEISPQVASIGSNKN</sequence>
<comment type="caution">
    <text evidence="1">The sequence shown here is derived from an EMBL/GenBank/DDBJ whole genome shotgun (WGS) entry which is preliminary data.</text>
</comment>
<accession>A0A2M7E8C1</accession>
<reference evidence="2" key="1">
    <citation type="submission" date="2017-09" db="EMBL/GenBank/DDBJ databases">
        <title>Depth-based differentiation of microbial function through sediment-hosted aquifers and enrichment of novel symbionts in the deep terrestrial subsurface.</title>
        <authorList>
            <person name="Probst A.J."/>
            <person name="Ladd B."/>
            <person name="Jarett J.K."/>
            <person name="Geller-Mcgrath D.E."/>
            <person name="Sieber C.M.K."/>
            <person name="Emerson J.B."/>
            <person name="Anantharaman K."/>
            <person name="Thomas B.C."/>
            <person name="Malmstrom R."/>
            <person name="Stieglmeier M."/>
            <person name="Klingl A."/>
            <person name="Woyke T."/>
            <person name="Ryan C.M."/>
            <person name="Banfield J.F."/>
        </authorList>
    </citation>
    <scope>NUCLEOTIDE SEQUENCE [LARGE SCALE GENOMIC DNA]</scope>
</reference>
<dbReference type="PANTHER" id="PTHR30441">
    <property type="entry name" value="DUF748 DOMAIN-CONTAINING PROTEIN"/>
    <property type="match status" value="1"/>
</dbReference>
<dbReference type="InterPro" id="IPR052894">
    <property type="entry name" value="AsmA-related"/>
</dbReference>
<protein>
    <submittedName>
        <fullName evidence="1">Uncharacterized protein</fullName>
    </submittedName>
</protein>
<gene>
    <name evidence="1" type="ORF">COS11_04555</name>
</gene>
<dbReference type="EMBL" id="PETL01000221">
    <property type="protein sequence ID" value="PIV63963.1"/>
    <property type="molecule type" value="Genomic_DNA"/>
</dbReference>
<name>A0A2M7E8C1_9BACT</name>
<dbReference type="GO" id="GO:0090313">
    <property type="term" value="P:regulation of protein targeting to membrane"/>
    <property type="evidence" value="ECO:0007669"/>
    <property type="project" value="TreeGrafter"/>
</dbReference>
<proteinExistence type="predicted"/>
<dbReference type="GO" id="GO:0005886">
    <property type="term" value="C:plasma membrane"/>
    <property type="evidence" value="ECO:0007669"/>
    <property type="project" value="TreeGrafter"/>
</dbReference>
<dbReference type="AlphaFoldDB" id="A0A2M7E8C1"/>
<evidence type="ECO:0000313" key="2">
    <source>
        <dbReference type="Proteomes" id="UP000228886"/>
    </source>
</evidence>
<dbReference type="PANTHER" id="PTHR30441:SF4">
    <property type="entry name" value="PROTEIN ASMA"/>
    <property type="match status" value="1"/>
</dbReference>
<organism evidence="1 2">
    <name type="scientific">bacterium (Candidatus Ratteibacteria) CG01_land_8_20_14_3_00_40_19</name>
    <dbReference type="NCBI Taxonomy" id="2014290"/>
    <lineage>
        <taxon>Bacteria</taxon>
        <taxon>Candidatus Ratteibacteria</taxon>
    </lineage>
</organism>
<evidence type="ECO:0000313" key="1">
    <source>
        <dbReference type="EMBL" id="PIV63963.1"/>
    </source>
</evidence>